<protein>
    <submittedName>
        <fullName evidence="2">Uncharacterized protein</fullName>
    </submittedName>
</protein>
<evidence type="ECO:0000313" key="3">
    <source>
        <dbReference type="Proteomes" id="UP001341840"/>
    </source>
</evidence>
<proteinExistence type="predicted"/>
<feature type="compositionally biased region" description="Basic and acidic residues" evidence="1">
    <location>
        <begin position="1"/>
        <end position="13"/>
    </location>
</feature>
<comment type="caution">
    <text evidence="2">The sequence shown here is derived from an EMBL/GenBank/DDBJ whole genome shotgun (WGS) entry which is preliminary data.</text>
</comment>
<evidence type="ECO:0000256" key="1">
    <source>
        <dbReference type="SAM" id="MobiDB-lite"/>
    </source>
</evidence>
<reference evidence="2 3" key="1">
    <citation type="journal article" date="2023" name="Plants (Basel)">
        <title>Bridging the Gap: Combining Genomics and Transcriptomics Approaches to Understand Stylosanthes scabra, an Orphan Legume from the Brazilian Caatinga.</title>
        <authorList>
            <person name="Ferreira-Neto J.R.C."/>
            <person name="da Silva M.D."/>
            <person name="Binneck E."/>
            <person name="de Melo N.F."/>
            <person name="da Silva R.H."/>
            <person name="de Melo A.L.T.M."/>
            <person name="Pandolfi V."/>
            <person name="Bustamante F.O."/>
            <person name="Brasileiro-Vidal A.C."/>
            <person name="Benko-Iseppon A.M."/>
        </authorList>
    </citation>
    <scope>NUCLEOTIDE SEQUENCE [LARGE SCALE GENOMIC DNA]</scope>
    <source>
        <tissue evidence="2">Leaves</tissue>
    </source>
</reference>
<name>A0ABU6ZSV7_9FABA</name>
<gene>
    <name evidence="2" type="ORF">PIB30_090338</name>
</gene>
<feature type="region of interest" description="Disordered" evidence="1">
    <location>
        <begin position="1"/>
        <end position="28"/>
    </location>
</feature>
<accession>A0ABU6ZSV7</accession>
<organism evidence="2 3">
    <name type="scientific">Stylosanthes scabra</name>
    <dbReference type="NCBI Taxonomy" id="79078"/>
    <lineage>
        <taxon>Eukaryota</taxon>
        <taxon>Viridiplantae</taxon>
        <taxon>Streptophyta</taxon>
        <taxon>Embryophyta</taxon>
        <taxon>Tracheophyta</taxon>
        <taxon>Spermatophyta</taxon>
        <taxon>Magnoliopsida</taxon>
        <taxon>eudicotyledons</taxon>
        <taxon>Gunneridae</taxon>
        <taxon>Pentapetalae</taxon>
        <taxon>rosids</taxon>
        <taxon>fabids</taxon>
        <taxon>Fabales</taxon>
        <taxon>Fabaceae</taxon>
        <taxon>Papilionoideae</taxon>
        <taxon>50 kb inversion clade</taxon>
        <taxon>dalbergioids sensu lato</taxon>
        <taxon>Dalbergieae</taxon>
        <taxon>Pterocarpus clade</taxon>
        <taxon>Stylosanthes</taxon>
    </lineage>
</organism>
<feature type="compositionally biased region" description="Basic residues" evidence="1">
    <location>
        <begin position="14"/>
        <end position="28"/>
    </location>
</feature>
<sequence length="85" mass="9952">MKNGEKKQRDLGSLKRKKTESKRAHPRYHIVRFEPRSQRDSFMLNMTKDQAHKGTWPKRDSIKVTQASSKLTRSHLSHIPNVAQT</sequence>
<dbReference type="EMBL" id="JASCZI010273599">
    <property type="protein sequence ID" value="MED6225082.1"/>
    <property type="molecule type" value="Genomic_DNA"/>
</dbReference>
<dbReference type="Proteomes" id="UP001341840">
    <property type="component" value="Unassembled WGS sequence"/>
</dbReference>
<evidence type="ECO:0000313" key="2">
    <source>
        <dbReference type="EMBL" id="MED6225082.1"/>
    </source>
</evidence>
<keyword evidence="3" id="KW-1185">Reference proteome</keyword>